<sequence>MSWSSPVFSVCPLGNSWLWAAWSSPQDAYDFLKKPDKDLAMDCLFHAEASSKEAAIKTAKNLLGADLKELDSQFAAAVCQELAQKSKIDSNKIDSNNIDSNEPEIVIDDLNECLNKLQALTGLSAVKSTVQELVNIAKVAQMKAKTGIKAPAITRHLVFTGNPGTGKTTVARILGEIYKNLGVLSEGHFIEVDRSDLVGEYLGHTAPKTTKVVESALGGILFIDEAYSLVPEGRQDIFAQEAINTLLKMMEDHRDDLVVIVAGYKGEMSRFINSNPGLKSRFSRSIHFADYSPSELTEIFKLNCEQHDYLISDQTLEAFNHLINQFEHQIGELGNGRFVRNVFDRCIAIQCNRLAVLSKPSTEDLKTFLPDDIPTNEQIVESLL</sequence>
<proteinExistence type="inferred from homology"/>
<reference evidence="5" key="1">
    <citation type="submission" date="2019-10" db="EMBL/GenBank/DDBJ databases">
        <authorList>
            <consortium name="Genoscope - CEA"/>
            <person name="William W."/>
        </authorList>
    </citation>
    <scope>NUCLEOTIDE SEQUENCE [LARGE SCALE GENOMIC DNA]</scope>
    <source>
        <strain evidence="5">BBR_PRJEB10994</strain>
    </source>
</reference>
<dbReference type="PRINTS" id="PR00819">
    <property type="entry name" value="CBXCFQXSUPER"/>
</dbReference>
<evidence type="ECO:0000256" key="3">
    <source>
        <dbReference type="ARBA" id="ARBA00022840"/>
    </source>
</evidence>
<organism evidence="5 6">
    <name type="scientific">Planktothrix paucivesiculata PCC 9631</name>
    <dbReference type="NCBI Taxonomy" id="671071"/>
    <lineage>
        <taxon>Bacteria</taxon>
        <taxon>Bacillati</taxon>
        <taxon>Cyanobacteriota</taxon>
        <taxon>Cyanophyceae</taxon>
        <taxon>Oscillatoriophycideae</taxon>
        <taxon>Oscillatoriales</taxon>
        <taxon>Microcoleaceae</taxon>
        <taxon>Planktothrix</taxon>
    </lineage>
</organism>
<dbReference type="Pfam" id="PF17866">
    <property type="entry name" value="AAA_lid_6"/>
    <property type="match status" value="1"/>
</dbReference>
<evidence type="ECO:0000256" key="2">
    <source>
        <dbReference type="ARBA" id="ARBA00022741"/>
    </source>
</evidence>
<keyword evidence="3" id="KW-0067">ATP-binding</keyword>
<dbReference type="Pfam" id="PF00004">
    <property type="entry name" value="AAA"/>
    <property type="match status" value="1"/>
</dbReference>
<comment type="caution">
    <text evidence="5">The sequence shown here is derived from an EMBL/GenBank/DDBJ whole genome shotgun (WGS) entry which is preliminary data.</text>
</comment>
<dbReference type="InterPro" id="IPR050773">
    <property type="entry name" value="CbxX/CfxQ_RuBisCO_ESX"/>
</dbReference>
<dbReference type="FunFam" id="3.40.50.300:FF:000216">
    <property type="entry name" value="Type VII secretion ATPase EccA"/>
    <property type="match status" value="1"/>
</dbReference>
<dbReference type="InterPro" id="IPR027417">
    <property type="entry name" value="P-loop_NTPase"/>
</dbReference>
<evidence type="ECO:0000313" key="5">
    <source>
        <dbReference type="EMBL" id="VXD12119.1"/>
    </source>
</evidence>
<dbReference type="RefSeq" id="WP_083623591.1">
    <property type="nucleotide sequence ID" value="NZ_LR735026.1"/>
</dbReference>
<dbReference type="GO" id="GO:0005524">
    <property type="term" value="F:ATP binding"/>
    <property type="evidence" value="ECO:0007669"/>
    <property type="project" value="UniProtKB-KW"/>
</dbReference>
<evidence type="ECO:0000259" key="4">
    <source>
        <dbReference type="SMART" id="SM00382"/>
    </source>
</evidence>
<evidence type="ECO:0000256" key="1">
    <source>
        <dbReference type="ARBA" id="ARBA00010378"/>
    </source>
</evidence>
<protein>
    <submittedName>
        <fullName evidence="5">Stage V sporulation protein K (Modular protein)</fullName>
    </submittedName>
</protein>
<keyword evidence="2" id="KW-0547">Nucleotide-binding</keyword>
<dbReference type="Gene3D" id="3.40.50.300">
    <property type="entry name" value="P-loop containing nucleotide triphosphate hydrolases"/>
    <property type="match status" value="1"/>
</dbReference>
<dbReference type="InterPro" id="IPR000641">
    <property type="entry name" value="CbxX/CfxQ"/>
</dbReference>
<dbReference type="SUPFAM" id="SSF52540">
    <property type="entry name" value="P-loop containing nucleoside triphosphate hydrolases"/>
    <property type="match status" value="1"/>
</dbReference>
<dbReference type="EMBL" id="CZCS02000008">
    <property type="protein sequence ID" value="VXD12119.1"/>
    <property type="molecule type" value="Genomic_DNA"/>
</dbReference>
<comment type="similarity">
    <text evidence="1">Belongs to the CbxX/CfxQ family.</text>
</comment>
<dbReference type="OrthoDB" id="9806903at2"/>
<feature type="domain" description="AAA+ ATPase" evidence="4">
    <location>
        <begin position="153"/>
        <end position="292"/>
    </location>
</feature>
<dbReference type="Proteomes" id="UP000182190">
    <property type="component" value="Unassembled WGS sequence"/>
</dbReference>
<name>A0A7Z9BII7_9CYAN</name>
<keyword evidence="6" id="KW-1185">Reference proteome</keyword>
<dbReference type="AlphaFoldDB" id="A0A7Z9BII7"/>
<dbReference type="InterPro" id="IPR041627">
    <property type="entry name" value="AAA_lid_6"/>
</dbReference>
<dbReference type="InterPro" id="IPR003959">
    <property type="entry name" value="ATPase_AAA_core"/>
</dbReference>
<dbReference type="PANTHER" id="PTHR43392:SF2">
    <property type="entry name" value="AAA-TYPE ATPASE FAMILY PROTEIN _ ANKYRIN REPEAT FAMILY PROTEIN"/>
    <property type="match status" value="1"/>
</dbReference>
<gene>
    <name evidence="5" type="ORF">PL9631_1050004</name>
</gene>
<dbReference type="SMART" id="SM00382">
    <property type="entry name" value="AAA"/>
    <property type="match status" value="1"/>
</dbReference>
<dbReference type="InterPro" id="IPR003593">
    <property type="entry name" value="AAA+_ATPase"/>
</dbReference>
<dbReference type="Gene3D" id="1.10.8.60">
    <property type="match status" value="1"/>
</dbReference>
<evidence type="ECO:0000313" key="6">
    <source>
        <dbReference type="Proteomes" id="UP000182190"/>
    </source>
</evidence>
<dbReference type="GO" id="GO:0016887">
    <property type="term" value="F:ATP hydrolysis activity"/>
    <property type="evidence" value="ECO:0007669"/>
    <property type="project" value="InterPro"/>
</dbReference>
<accession>A0A7Z9BII7</accession>
<dbReference type="PANTHER" id="PTHR43392">
    <property type="entry name" value="AAA-TYPE ATPASE FAMILY PROTEIN / ANKYRIN REPEAT FAMILY PROTEIN"/>
    <property type="match status" value="1"/>
</dbReference>
<dbReference type="CDD" id="cd00009">
    <property type="entry name" value="AAA"/>
    <property type="match status" value="1"/>
</dbReference>